<name>A0ABQ3ZDH5_9ACTN</name>
<dbReference type="RefSeq" id="WP_203735736.1">
    <property type="nucleotide sequence ID" value="NZ_BAAATX010000055.1"/>
</dbReference>
<dbReference type="PANTHER" id="PTHR33221">
    <property type="entry name" value="WINGED HELIX-TURN-HELIX TRANSCRIPTIONAL REGULATOR, RRF2 FAMILY"/>
    <property type="match status" value="1"/>
</dbReference>
<accession>A0ABQ3ZDH5</accession>
<dbReference type="Gene3D" id="1.10.10.10">
    <property type="entry name" value="Winged helix-like DNA-binding domain superfamily/Winged helix DNA-binding domain"/>
    <property type="match status" value="1"/>
</dbReference>
<dbReference type="SUPFAM" id="SSF46785">
    <property type="entry name" value="Winged helix' DNA-binding domain"/>
    <property type="match status" value="1"/>
</dbReference>
<dbReference type="InterPro" id="IPR000944">
    <property type="entry name" value="Tscrpt_reg_Rrf2"/>
</dbReference>
<dbReference type="InterPro" id="IPR036388">
    <property type="entry name" value="WH-like_DNA-bd_sf"/>
</dbReference>
<dbReference type="PROSITE" id="PS51197">
    <property type="entry name" value="HTH_RRF2_2"/>
    <property type="match status" value="1"/>
</dbReference>
<dbReference type="PROSITE" id="PS01332">
    <property type="entry name" value="HTH_RRF2_1"/>
    <property type="match status" value="1"/>
</dbReference>
<protein>
    <submittedName>
        <fullName evidence="3">HTH-type transcriptional repressor NsrR</fullName>
    </submittedName>
</protein>
<evidence type="ECO:0000256" key="2">
    <source>
        <dbReference type="ARBA" id="ARBA00034078"/>
    </source>
</evidence>
<comment type="caution">
    <text evidence="3">The sequence shown here is derived from an EMBL/GenBank/DDBJ whole genome shotgun (WGS) entry which is preliminary data.</text>
</comment>
<dbReference type="InterPro" id="IPR030489">
    <property type="entry name" value="TR_Rrf2-type_CS"/>
</dbReference>
<dbReference type="InterPro" id="IPR036390">
    <property type="entry name" value="WH_DNA-bd_sf"/>
</dbReference>
<comment type="cofactor">
    <cofactor evidence="2">
        <name>[2Fe-2S] cluster</name>
        <dbReference type="ChEBI" id="CHEBI:190135"/>
    </cofactor>
</comment>
<keyword evidence="4" id="KW-1185">Reference proteome</keyword>
<gene>
    <name evidence="3" type="primary">nsrR</name>
    <name evidence="3" type="ORF">Adu01nite_92530</name>
</gene>
<evidence type="ECO:0000256" key="1">
    <source>
        <dbReference type="ARBA" id="ARBA00023125"/>
    </source>
</evidence>
<organism evidence="3 4">
    <name type="scientific">Paractinoplanes durhamensis</name>
    <dbReference type="NCBI Taxonomy" id="113563"/>
    <lineage>
        <taxon>Bacteria</taxon>
        <taxon>Bacillati</taxon>
        <taxon>Actinomycetota</taxon>
        <taxon>Actinomycetes</taxon>
        <taxon>Micromonosporales</taxon>
        <taxon>Micromonosporaceae</taxon>
        <taxon>Paractinoplanes</taxon>
    </lineage>
</organism>
<evidence type="ECO:0000313" key="4">
    <source>
        <dbReference type="Proteomes" id="UP000637628"/>
    </source>
</evidence>
<keyword evidence="1" id="KW-0238">DNA-binding</keyword>
<proteinExistence type="predicted"/>
<sequence>MRLNRSTDISLRILMLGAVQRGLLTVDHLAESLNVPRHHLAKVVQRLQHLGLLETVRGRHGGVRLTPAATTASIGGIVRELEGGTEVVDCEGEAVCPLAGGCRLRGALAAAQEAFYTALDPITVGDLTSPPARQVLLTLARP</sequence>
<dbReference type="PANTHER" id="PTHR33221:SF4">
    <property type="entry name" value="HTH-TYPE TRANSCRIPTIONAL REPRESSOR NSRR"/>
    <property type="match status" value="1"/>
</dbReference>
<reference evidence="3 4" key="1">
    <citation type="submission" date="2021-01" db="EMBL/GenBank/DDBJ databases">
        <title>Whole genome shotgun sequence of Actinoplanes durhamensis NBRC 14914.</title>
        <authorList>
            <person name="Komaki H."/>
            <person name="Tamura T."/>
        </authorList>
    </citation>
    <scope>NUCLEOTIDE SEQUENCE [LARGE SCALE GENOMIC DNA]</scope>
    <source>
        <strain evidence="3 4">NBRC 14914</strain>
    </source>
</reference>
<dbReference type="Pfam" id="PF02082">
    <property type="entry name" value="Rrf2"/>
    <property type="match status" value="1"/>
</dbReference>
<dbReference type="EMBL" id="BOML01000093">
    <property type="protein sequence ID" value="GIE07903.1"/>
    <property type="molecule type" value="Genomic_DNA"/>
</dbReference>
<evidence type="ECO:0000313" key="3">
    <source>
        <dbReference type="EMBL" id="GIE07903.1"/>
    </source>
</evidence>
<dbReference type="Proteomes" id="UP000637628">
    <property type="component" value="Unassembled WGS sequence"/>
</dbReference>
<dbReference type="NCBIfam" id="TIGR00738">
    <property type="entry name" value="rrf2_super"/>
    <property type="match status" value="1"/>
</dbReference>